<name>A0ABW0EDR2_9BACT</name>
<dbReference type="PANTHER" id="PTHR43739:SF5">
    <property type="entry name" value="EXO-ALPHA-SIALIDASE"/>
    <property type="match status" value="1"/>
</dbReference>
<dbReference type="Proteomes" id="UP001596161">
    <property type="component" value="Unassembled WGS sequence"/>
</dbReference>
<dbReference type="RefSeq" id="WP_378017772.1">
    <property type="nucleotide sequence ID" value="NZ_JBHSKT010000007.1"/>
</dbReference>
<dbReference type="CDD" id="cd15482">
    <property type="entry name" value="Sialidase_non-viral"/>
    <property type="match status" value="1"/>
</dbReference>
<feature type="domain" description="Sortilin N-terminal" evidence="3">
    <location>
        <begin position="263"/>
        <end position="378"/>
    </location>
</feature>
<dbReference type="Pfam" id="PF18962">
    <property type="entry name" value="Por_Secre_tail"/>
    <property type="match status" value="1"/>
</dbReference>
<evidence type="ECO:0000313" key="5">
    <source>
        <dbReference type="EMBL" id="MFC5271408.1"/>
    </source>
</evidence>
<dbReference type="InterPro" id="IPR052025">
    <property type="entry name" value="Xyloglucanase_GH74"/>
</dbReference>
<keyword evidence="2" id="KW-0732">Signal</keyword>
<organism evidence="5 6">
    <name type="scientific">Adhaeribacter terreus</name>
    <dbReference type="NCBI Taxonomy" id="529703"/>
    <lineage>
        <taxon>Bacteria</taxon>
        <taxon>Pseudomonadati</taxon>
        <taxon>Bacteroidota</taxon>
        <taxon>Cytophagia</taxon>
        <taxon>Cytophagales</taxon>
        <taxon>Hymenobacteraceae</taxon>
        <taxon>Adhaeribacter</taxon>
    </lineage>
</organism>
<keyword evidence="6" id="KW-1185">Reference proteome</keyword>
<dbReference type="InterPro" id="IPR031778">
    <property type="entry name" value="Sortilin_N"/>
</dbReference>
<comment type="caution">
    <text evidence="5">The sequence shown here is derived from an EMBL/GenBank/DDBJ whole genome shotgun (WGS) entry which is preliminary data.</text>
</comment>
<feature type="domain" description="Secretion system C-terminal sorting" evidence="4">
    <location>
        <begin position="819"/>
        <end position="893"/>
    </location>
</feature>
<dbReference type="SUPFAM" id="SSF110296">
    <property type="entry name" value="Oligoxyloglucan reducing end-specific cellobiohydrolase"/>
    <property type="match status" value="2"/>
</dbReference>
<feature type="chain" id="PRO_5046556938" evidence="2">
    <location>
        <begin position="22"/>
        <end position="894"/>
    </location>
</feature>
<feature type="signal peptide" evidence="2">
    <location>
        <begin position="1"/>
        <end position="21"/>
    </location>
</feature>
<proteinExistence type="predicted"/>
<accession>A0ABW0EDR2</accession>
<gene>
    <name evidence="5" type="ORF">ACFPIB_12355</name>
</gene>
<protein>
    <submittedName>
        <fullName evidence="5">T9SS type A sorting domain-containing protein</fullName>
    </submittedName>
</protein>
<evidence type="ECO:0000313" key="6">
    <source>
        <dbReference type="Proteomes" id="UP001596161"/>
    </source>
</evidence>
<sequence>MRHFLTLLLVAFFTASLPLHAQVYLEKSTSDTLTFKDLQRQFGNWKRDKKISKIKGWKYFKRLEMEMLMHTDGKGDPADPAIYVNEALKIAREKKNLQSARFANDWYPVGPNAVPNNQTGYMENGVGRINCIAFHPTSTSTYFVGVAQGGVWKTTNNGVSWTPLTDNLPITRISDIAIDPNNPNTMYISVCDFAYIGAGLFLDGRKRNTHYGLGVYKTTDGGLTWNPTGLSFQQTNRDASLIKKIMVNPANSNNVIACGVSGMYVSNNGGTSWTKNVTGLFWDLVQHPTNANILYAATGWVKAANTGQAGIWKSTDFGTTWTQQTTNIQATGAVQRIKLAIAPSDPNYVYAIAVDISNGLYGLYKTTNGGTNWQFINPGLNILEGGNGSQPGGQGNYDLALMVSGTDRDLIYTGGVNIWGSMDGGQTFKPVSHWTTSYGPTVHADIQFMERQASTGNIFVCNDGGLYRTSNLVLGDWNAAASGTPWPTQWTNISNGMAITSFYRISSSKNSAGRIVAGAQDNATFYFDGTSWNTIFGGDGMDNYLSPVNNNEIIGSWQYGSFQQSTNNGASYISLIEPGGYFEKGEWTSPLVVHDTQPNTLYVGFENVFKSTNNGVSWSAISNFTRGFNATEISAMAIANANSNVLYAARRVRHEFNLRGSVFKTTNGGANWINITAGLPDSLYYTSVEVSENNADIAYVAMAGFSAGNKVFRTSNGGASWQNISYNLPNLPVNCVKYIPGQNYIMVATDLGVYVLANGSTTWVNQSKGLPNVIVTDIEFNPSLNKIYLATFGRGIWANDLNSFVSGTKEKIADLGIELYPSPNQGSFTIKFPTGQSAKETYQLEVIDVTGKIIHRASISGKTEYQQKLDVPAGLYFAKITGNNVYGIKRFVVE</sequence>
<evidence type="ECO:0000259" key="3">
    <source>
        <dbReference type="Pfam" id="PF15902"/>
    </source>
</evidence>
<dbReference type="PANTHER" id="PTHR43739">
    <property type="entry name" value="XYLOGLUCANASE (EUROFUNG)"/>
    <property type="match status" value="1"/>
</dbReference>
<evidence type="ECO:0000256" key="2">
    <source>
        <dbReference type="SAM" id="SignalP"/>
    </source>
</evidence>
<evidence type="ECO:0000259" key="4">
    <source>
        <dbReference type="Pfam" id="PF18962"/>
    </source>
</evidence>
<dbReference type="NCBIfam" id="TIGR04183">
    <property type="entry name" value="Por_Secre_tail"/>
    <property type="match status" value="1"/>
</dbReference>
<dbReference type="InterPro" id="IPR026444">
    <property type="entry name" value="Secre_tail"/>
</dbReference>
<reference evidence="6" key="1">
    <citation type="journal article" date="2019" name="Int. J. Syst. Evol. Microbiol.">
        <title>The Global Catalogue of Microorganisms (GCM) 10K type strain sequencing project: providing services to taxonomists for standard genome sequencing and annotation.</title>
        <authorList>
            <consortium name="The Broad Institute Genomics Platform"/>
            <consortium name="The Broad Institute Genome Sequencing Center for Infectious Disease"/>
            <person name="Wu L."/>
            <person name="Ma J."/>
        </authorList>
    </citation>
    <scope>NUCLEOTIDE SEQUENCE [LARGE SCALE GENOMIC DNA]</scope>
    <source>
        <strain evidence="6">KACC 12602</strain>
    </source>
</reference>
<evidence type="ECO:0000256" key="1">
    <source>
        <dbReference type="ARBA" id="ARBA00022737"/>
    </source>
</evidence>
<dbReference type="EMBL" id="JBHSKT010000007">
    <property type="protein sequence ID" value="MFC5271408.1"/>
    <property type="molecule type" value="Genomic_DNA"/>
</dbReference>
<dbReference type="Pfam" id="PF15902">
    <property type="entry name" value="Sortilin-Vps10"/>
    <property type="match status" value="1"/>
</dbReference>
<dbReference type="InterPro" id="IPR015943">
    <property type="entry name" value="WD40/YVTN_repeat-like_dom_sf"/>
</dbReference>
<dbReference type="Gene3D" id="2.130.10.10">
    <property type="entry name" value="YVTN repeat-like/Quinoprotein amine dehydrogenase"/>
    <property type="match status" value="4"/>
</dbReference>
<keyword evidence="1" id="KW-0677">Repeat</keyword>